<feature type="compositionally biased region" description="Low complexity" evidence="1">
    <location>
        <begin position="289"/>
        <end position="332"/>
    </location>
</feature>
<organism evidence="2">
    <name type="scientific">Tanacetum cinerariifolium</name>
    <name type="common">Dalmatian daisy</name>
    <name type="synonym">Chrysanthemum cinerariifolium</name>
    <dbReference type="NCBI Taxonomy" id="118510"/>
    <lineage>
        <taxon>Eukaryota</taxon>
        <taxon>Viridiplantae</taxon>
        <taxon>Streptophyta</taxon>
        <taxon>Embryophyta</taxon>
        <taxon>Tracheophyta</taxon>
        <taxon>Spermatophyta</taxon>
        <taxon>Magnoliopsida</taxon>
        <taxon>eudicotyledons</taxon>
        <taxon>Gunneridae</taxon>
        <taxon>Pentapetalae</taxon>
        <taxon>asterids</taxon>
        <taxon>campanulids</taxon>
        <taxon>Asterales</taxon>
        <taxon>Asteraceae</taxon>
        <taxon>Asteroideae</taxon>
        <taxon>Anthemideae</taxon>
        <taxon>Anthemidinae</taxon>
        <taxon>Tanacetum</taxon>
    </lineage>
</organism>
<protein>
    <submittedName>
        <fullName evidence="2">Uncharacterized protein</fullName>
    </submittedName>
</protein>
<comment type="caution">
    <text evidence="2">The sequence shown here is derived from an EMBL/GenBank/DDBJ whole genome shotgun (WGS) entry which is preliminary data.</text>
</comment>
<dbReference type="EMBL" id="BKCJ010007900">
    <property type="protein sequence ID" value="GEU79572.1"/>
    <property type="molecule type" value="Genomic_DNA"/>
</dbReference>
<feature type="region of interest" description="Disordered" evidence="1">
    <location>
        <begin position="276"/>
        <end position="333"/>
    </location>
</feature>
<evidence type="ECO:0000313" key="2">
    <source>
        <dbReference type="EMBL" id="GEU79572.1"/>
    </source>
</evidence>
<feature type="compositionally biased region" description="Basic residues" evidence="1">
    <location>
        <begin position="196"/>
        <end position="206"/>
    </location>
</feature>
<accession>A0A6L2N357</accession>
<reference evidence="2" key="1">
    <citation type="journal article" date="2019" name="Sci. Rep.">
        <title>Draft genome of Tanacetum cinerariifolium, the natural source of mosquito coil.</title>
        <authorList>
            <person name="Yamashiro T."/>
            <person name="Shiraishi A."/>
            <person name="Satake H."/>
            <person name="Nakayama K."/>
        </authorList>
    </citation>
    <scope>NUCLEOTIDE SEQUENCE</scope>
</reference>
<feature type="region of interest" description="Disordered" evidence="1">
    <location>
        <begin position="194"/>
        <end position="215"/>
    </location>
</feature>
<sequence length="364" mass="41662">MKAYPKHIDSGKVIAINEIIDGYVMPKHGNKNLFEDNSWINIIMDDVYDTFYRDKEEAKVAKAKKFLAMVESEKAKVKDYTKLVVTDGMVDYVLKKYRNKWKSQDEITYVILEDLWLKYGNRIVEREKEEEHHHLKRIMERERCMISKTELDLLRAIKAKQVDDHDDHDLDTLDLENRIKKLEEDFGRLLKEKKAKESKKAKKTREAKKAREAGLAKQVKKARKVELKAMEAKKVTEEELKAKKAKEAMLAKLKAKKAKKAKNAKEAMLAEVVQISSDEDDDEDPTALTSTRSRAPTTFTFTRSRASTASTSTRSEAPIASTSNKKAASTASREYKKIDMTECVIALFAPNALPPSATRKKKST</sequence>
<gene>
    <name evidence="2" type="ORF">Tci_051550</name>
</gene>
<name>A0A6L2N357_TANCI</name>
<proteinExistence type="predicted"/>
<dbReference type="AlphaFoldDB" id="A0A6L2N357"/>
<evidence type="ECO:0000256" key="1">
    <source>
        <dbReference type="SAM" id="MobiDB-lite"/>
    </source>
</evidence>